<sequence>MLLSLETSNPPRGVKFTSTFPGSSRLHPRPCAPHTLIDGPRCPYASVTAVSAHRALHRLHPTPCASIRLIDGAHRLCASATAISIPPAPDRLHPRPCPSIRLIDGILSSHNLARTHPLKYLGPRWLCASATVVSAPPASDCLHPRPCASIHHYDSIPPSPFTLSTAPYHHTTSPSHASSRFRPPLPCHARHGRFCTPPPPPPPRPRASIYLTDDSPSSYSPLGFPAHATSVHAPALFTRLAIPLALAPPRDFFTTV</sequence>
<feature type="region of interest" description="Disordered" evidence="1">
    <location>
        <begin position="1"/>
        <end position="20"/>
    </location>
</feature>
<dbReference type="EMBL" id="JARKIB010000417">
    <property type="protein sequence ID" value="KAJ7710043.1"/>
    <property type="molecule type" value="Genomic_DNA"/>
</dbReference>
<name>A0AAD7MBZ6_9AGAR</name>
<dbReference type="Proteomes" id="UP001215598">
    <property type="component" value="Unassembled WGS sequence"/>
</dbReference>
<reference evidence="2" key="1">
    <citation type="submission" date="2023-03" db="EMBL/GenBank/DDBJ databases">
        <title>Massive genome expansion in bonnet fungi (Mycena s.s.) driven by repeated elements and novel gene families across ecological guilds.</title>
        <authorList>
            <consortium name="Lawrence Berkeley National Laboratory"/>
            <person name="Harder C.B."/>
            <person name="Miyauchi S."/>
            <person name="Viragh M."/>
            <person name="Kuo A."/>
            <person name="Thoen E."/>
            <person name="Andreopoulos B."/>
            <person name="Lu D."/>
            <person name="Skrede I."/>
            <person name="Drula E."/>
            <person name="Henrissat B."/>
            <person name="Morin E."/>
            <person name="Kohler A."/>
            <person name="Barry K."/>
            <person name="LaButti K."/>
            <person name="Morin E."/>
            <person name="Salamov A."/>
            <person name="Lipzen A."/>
            <person name="Mereny Z."/>
            <person name="Hegedus B."/>
            <person name="Baldrian P."/>
            <person name="Stursova M."/>
            <person name="Weitz H."/>
            <person name="Taylor A."/>
            <person name="Grigoriev I.V."/>
            <person name="Nagy L.G."/>
            <person name="Martin F."/>
            <person name="Kauserud H."/>
        </authorList>
    </citation>
    <scope>NUCLEOTIDE SEQUENCE</scope>
    <source>
        <strain evidence="2">CBHHK182m</strain>
    </source>
</reference>
<evidence type="ECO:0000313" key="3">
    <source>
        <dbReference type="Proteomes" id="UP001215598"/>
    </source>
</evidence>
<comment type="caution">
    <text evidence="2">The sequence shown here is derived from an EMBL/GenBank/DDBJ whole genome shotgun (WGS) entry which is preliminary data.</text>
</comment>
<accession>A0AAD7MBZ6</accession>
<evidence type="ECO:0000313" key="2">
    <source>
        <dbReference type="EMBL" id="KAJ7710043.1"/>
    </source>
</evidence>
<keyword evidence="3" id="KW-1185">Reference proteome</keyword>
<gene>
    <name evidence="2" type="ORF">B0H16DRAFT_1745778</name>
</gene>
<evidence type="ECO:0000256" key="1">
    <source>
        <dbReference type="SAM" id="MobiDB-lite"/>
    </source>
</evidence>
<dbReference type="AlphaFoldDB" id="A0AAD7MBZ6"/>
<protein>
    <submittedName>
        <fullName evidence="2">Uncharacterized protein</fullName>
    </submittedName>
</protein>
<proteinExistence type="predicted"/>
<organism evidence="2 3">
    <name type="scientific">Mycena metata</name>
    <dbReference type="NCBI Taxonomy" id="1033252"/>
    <lineage>
        <taxon>Eukaryota</taxon>
        <taxon>Fungi</taxon>
        <taxon>Dikarya</taxon>
        <taxon>Basidiomycota</taxon>
        <taxon>Agaricomycotina</taxon>
        <taxon>Agaricomycetes</taxon>
        <taxon>Agaricomycetidae</taxon>
        <taxon>Agaricales</taxon>
        <taxon>Marasmiineae</taxon>
        <taxon>Mycenaceae</taxon>
        <taxon>Mycena</taxon>
    </lineage>
</organism>